<feature type="compositionally biased region" description="Basic and acidic residues" evidence="6">
    <location>
        <begin position="526"/>
        <end position="540"/>
    </location>
</feature>
<dbReference type="InterPro" id="IPR020846">
    <property type="entry name" value="MFS_dom"/>
</dbReference>
<dbReference type="Proteomes" id="UP000738349">
    <property type="component" value="Unassembled WGS sequence"/>
</dbReference>
<keyword evidence="3 7" id="KW-1133">Transmembrane helix</keyword>
<reference evidence="9" key="1">
    <citation type="journal article" date="2021" name="Nat. Commun.">
        <title>Genetic determinants of endophytism in the Arabidopsis root mycobiome.</title>
        <authorList>
            <person name="Mesny F."/>
            <person name="Miyauchi S."/>
            <person name="Thiergart T."/>
            <person name="Pickel B."/>
            <person name="Atanasova L."/>
            <person name="Karlsson M."/>
            <person name="Huettel B."/>
            <person name="Barry K.W."/>
            <person name="Haridas S."/>
            <person name="Chen C."/>
            <person name="Bauer D."/>
            <person name="Andreopoulos W."/>
            <person name="Pangilinan J."/>
            <person name="LaButti K."/>
            <person name="Riley R."/>
            <person name="Lipzen A."/>
            <person name="Clum A."/>
            <person name="Drula E."/>
            <person name="Henrissat B."/>
            <person name="Kohler A."/>
            <person name="Grigoriev I.V."/>
            <person name="Martin F.M."/>
            <person name="Hacquard S."/>
        </authorList>
    </citation>
    <scope>NUCLEOTIDE SEQUENCE</scope>
    <source>
        <strain evidence="9">MPI-CAGE-AT-0147</strain>
    </source>
</reference>
<dbReference type="InterPro" id="IPR036259">
    <property type="entry name" value="MFS_trans_sf"/>
</dbReference>
<evidence type="ECO:0000313" key="9">
    <source>
        <dbReference type="EMBL" id="KAH7134347.1"/>
    </source>
</evidence>
<dbReference type="PANTHER" id="PTHR42718">
    <property type="entry name" value="MAJOR FACILITATOR SUPERFAMILY MULTIDRUG TRANSPORTER MFSC"/>
    <property type="match status" value="1"/>
</dbReference>
<evidence type="ECO:0000256" key="5">
    <source>
        <dbReference type="ARBA" id="ARBA00023180"/>
    </source>
</evidence>
<feature type="compositionally biased region" description="Polar residues" evidence="6">
    <location>
        <begin position="502"/>
        <end position="524"/>
    </location>
</feature>
<dbReference type="EMBL" id="JAGMUV010000014">
    <property type="protein sequence ID" value="KAH7134347.1"/>
    <property type="molecule type" value="Genomic_DNA"/>
</dbReference>
<feature type="transmembrane region" description="Helical" evidence="7">
    <location>
        <begin position="83"/>
        <end position="99"/>
    </location>
</feature>
<evidence type="ECO:0000313" key="10">
    <source>
        <dbReference type="Proteomes" id="UP000738349"/>
    </source>
</evidence>
<dbReference type="InterPro" id="IPR011701">
    <property type="entry name" value="MFS"/>
</dbReference>
<evidence type="ECO:0000256" key="3">
    <source>
        <dbReference type="ARBA" id="ARBA00022989"/>
    </source>
</evidence>
<feature type="transmembrane region" description="Helical" evidence="7">
    <location>
        <begin position="433"/>
        <end position="452"/>
    </location>
</feature>
<feature type="transmembrane region" description="Helical" evidence="7">
    <location>
        <begin position="200"/>
        <end position="220"/>
    </location>
</feature>
<feature type="region of interest" description="Disordered" evidence="6">
    <location>
        <begin position="502"/>
        <end position="540"/>
    </location>
</feature>
<keyword evidence="4 7" id="KW-0472">Membrane</keyword>
<dbReference type="Gene3D" id="1.20.1250.20">
    <property type="entry name" value="MFS general substrate transporter like domains"/>
    <property type="match status" value="2"/>
</dbReference>
<feature type="transmembrane region" description="Helical" evidence="7">
    <location>
        <begin position="40"/>
        <end position="63"/>
    </location>
</feature>
<dbReference type="PROSITE" id="PS50850">
    <property type="entry name" value="MFS"/>
    <property type="match status" value="1"/>
</dbReference>
<sequence length="540" mass="59030">MKKGNDHQSESIVVVVDEVPEELDLEKLGRKRPDAFSSTWTEAVFVGSMLMCLSMADFFIGGFQVVLPGLIDPLDIPEESRTWPSSVITLMAGAFLFPFGRLADMYGGYIVFHAGIIWFVVWTIITGFSKTFIMLVFCRAMEGLGAAAFLPAGMSLLGRIYRPGPRKNLVFSLYGALSPLGFFIGMIVGGVSQKALTWGWYFWLGGIVTMVCCVGSLLTAPRDYAEARKSGVKMDWWGLCTMVPGLILIIYAITDSRMAKMGWAAPQIIVSLVVGVLFLVAAVYVEGWKASAPLIPPEIFQIKSMKRMLATLFLTWGVYAIYLFYANFYIISILKKDSMTAAVWFAPWAAGGLFLAICSGLLLHILPGRLLLIISDTCKIVAVLFFALMPDNPNYWAWVFPAMLAEAACVDVLWTVGNVFLTTSLPRHHQGMAGALIYITIFVASAFFLAVTSVALGKFKDMGMDTKSQYKGMFWIGVGLGGVALIMCFFLDLGKAGSQGTTEVKTESDLSGSDSETDTATPQPTEEAKEAVAEMRGINE</sequence>
<dbReference type="SUPFAM" id="SSF103473">
    <property type="entry name" value="MFS general substrate transporter"/>
    <property type="match status" value="1"/>
</dbReference>
<organism evidence="9 10">
    <name type="scientific">Dactylonectria macrodidyma</name>
    <dbReference type="NCBI Taxonomy" id="307937"/>
    <lineage>
        <taxon>Eukaryota</taxon>
        <taxon>Fungi</taxon>
        <taxon>Dikarya</taxon>
        <taxon>Ascomycota</taxon>
        <taxon>Pezizomycotina</taxon>
        <taxon>Sordariomycetes</taxon>
        <taxon>Hypocreomycetidae</taxon>
        <taxon>Hypocreales</taxon>
        <taxon>Nectriaceae</taxon>
        <taxon>Dactylonectria</taxon>
    </lineage>
</organism>
<evidence type="ECO:0000256" key="1">
    <source>
        <dbReference type="ARBA" id="ARBA00004141"/>
    </source>
</evidence>
<evidence type="ECO:0000256" key="7">
    <source>
        <dbReference type="SAM" id="Phobius"/>
    </source>
</evidence>
<feature type="transmembrane region" description="Helical" evidence="7">
    <location>
        <begin position="131"/>
        <end position="157"/>
    </location>
</feature>
<dbReference type="OrthoDB" id="5086884at2759"/>
<feature type="transmembrane region" description="Helical" evidence="7">
    <location>
        <begin position="472"/>
        <end position="491"/>
    </location>
</feature>
<proteinExistence type="predicted"/>
<gene>
    <name evidence="9" type="ORF">EDB81DRAFT_658144</name>
</gene>
<evidence type="ECO:0000256" key="4">
    <source>
        <dbReference type="ARBA" id="ARBA00023136"/>
    </source>
</evidence>
<feature type="domain" description="Major facilitator superfamily (MFS) profile" evidence="8">
    <location>
        <begin position="43"/>
        <end position="496"/>
    </location>
</feature>
<feature type="transmembrane region" description="Helical" evidence="7">
    <location>
        <begin position="236"/>
        <end position="253"/>
    </location>
</feature>
<protein>
    <submittedName>
        <fullName evidence="9">Major facilitator superfamily domain-containing protein</fullName>
    </submittedName>
</protein>
<keyword evidence="10" id="KW-1185">Reference proteome</keyword>
<evidence type="ECO:0000256" key="2">
    <source>
        <dbReference type="ARBA" id="ARBA00022692"/>
    </source>
</evidence>
<comment type="subcellular location">
    <subcellularLocation>
        <location evidence="1">Membrane</location>
        <topology evidence="1">Multi-pass membrane protein</topology>
    </subcellularLocation>
</comment>
<dbReference type="Pfam" id="PF07690">
    <property type="entry name" value="MFS_1"/>
    <property type="match status" value="1"/>
</dbReference>
<accession>A0A9P9EBF6</accession>
<feature type="transmembrane region" description="Helical" evidence="7">
    <location>
        <begin position="169"/>
        <end position="188"/>
    </location>
</feature>
<keyword evidence="5" id="KW-0325">Glycoprotein</keyword>
<dbReference type="GO" id="GO:0022857">
    <property type="term" value="F:transmembrane transporter activity"/>
    <property type="evidence" value="ECO:0007669"/>
    <property type="project" value="InterPro"/>
</dbReference>
<feature type="transmembrane region" description="Helical" evidence="7">
    <location>
        <begin position="308"/>
        <end position="330"/>
    </location>
</feature>
<feature type="transmembrane region" description="Helical" evidence="7">
    <location>
        <begin position="106"/>
        <end position="125"/>
    </location>
</feature>
<comment type="caution">
    <text evidence="9">The sequence shown here is derived from an EMBL/GenBank/DDBJ whole genome shotgun (WGS) entry which is preliminary data.</text>
</comment>
<dbReference type="PANTHER" id="PTHR42718:SF11">
    <property type="entry name" value="MAJOR FACILITATOR SUPERFAMILY (MFS) PROFILE DOMAIN-CONTAINING PROTEIN"/>
    <property type="match status" value="1"/>
</dbReference>
<feature type="transmembrane region" description="Helical" evidence="7">
    <location>
        <begin position="265"/>
        <end position="287"/>
    </location>
</feature>
<evidence type="ECO:0000259" key="8">
    <source>
        <dbReference type="PROSITE" id="PS50850"/>
    </source>
</evidence>
<evidence type="ECO:0000256" key="6">
    <source>
        <dbReference type="SAM" id="MobiDB-lite"/>
    </source>
</evidence>
<keyword evidence="2 7" id="KW-0812">Transmembrane</keyword>
<dbReference type="GO" id="GO:0016020">
    <property type="term" value="C:membrane"/>
    <property type="evidence" value="ECO:0007669"/>
    <property type="project" value="UniProtKB-SubCell"/>
</dbReference>
<feature type="transmembrane region" description="Helical" evidence="7">
    <location>
        <begin position="395"/>
        <end position="421"/>
    </location>
</feature>
<name>A0A9P9EBF6_9HYPO</name>
<feature type="transmembrane region" description="Helical" evidence="7">
    <location>
        <begin position="342"/>
        <end position="363"/>
    </location>
</feature>
<feature type="transmembrane region" description="Helical" evidence="7">
    <location>
        <begin position="370"/>
        <end position="389"/>
    </location>
</feature>
<dbReference type="AlphaFoldDB" id="A0A9P9EBF6"/>